<comment type="caution">
    <text evidence="2">The sequence shown here is derived from an EMBL/GenBank/DDBJ whole genome shotgun (WGS) entry which is preliminary data.</text>
</comment>
<dbReference type="Proteomes" id="UP000028826">
    <property type="component" value="Unassembled WGS sequence"/>
</dbReference>
<dbReference type="EMBL" id="JGYG01000003">
    <property type="protein sequence ID" value="KFI30664.1"/>
    <property type="molecule type" value="Genomic_DNA"/>
</dbReference>
<evidence type="ECO:0000256" key="1">
    <source>
        <dbReference type="SAM" id="MobiDB-lite"/>
    </source>
</evidence>
<evidence type="ECO:0000313" key="2">
    <source>
        <dbReference type="EMBL" id="KFI30664.1"/>
    </source>
</evidence>
<feature type="compositionally biased region" description="Basic and acidic residues" evidence="1">
    <location>
        <begin position="10"/>
        <end position="22"/>
    </location>
</feature>
<proteinExistence type="predicted"/>
<sequence length="106" mass="12183">MEGAAASGEEEGRLPLYDDRTREEERPIAFRPVCPDREGGMRRLLGRRKEPPLSPAIRPREEEGPHRICSDILCRREMTTVRGGGEPLPIHDNPGRRRDCRKVWNL</sequence>
<reference evidence="2 3" key="1">
    <citation type="submission" date="2014-03" db="EMBL/GenBank/DDBJ databases">
        <title>Genome of Haematobacter massiliensis CCUG 47968.</title>
        <authorList>
            <person name="Wang D."/>
            <person name="Wang G."/>
        </authorList>
    </citation>
    <scope>NUCLEOTIDE SEQUENCE [LARGE SCALE GENOMIC DNA]</scope>
    <source>
        <strain evidence="2 3">CCUG 47968</strain>
    </source>
</reference>
<dbReference type="AlphaFoldDB" id="A0A086Y8R4"/>
<evidence type="ECO:0000313" key="3">
    <source>
        <dbReference type="Proteomes" id="UP000028826"/>
    </source>
</evidence>
<protein>
    <submittedName>
        <fullName evidence="2">Uncharacterized protein</fullName>
    </submittedName>
</protein>
<keyword evidence="3" id="KW-1185">Reference proteome</keyword>
<accession>A0A086Y8R4</accession>
<name>A0A086Y8R4_9RHOB</name>
<feature type="region of interest" description="Disordered" evidence="1">
    <location>
        <begin position="1"/>
        <end position="22"/>
    </location>
</feature>
<organism evidence="2 3">
    <name type="scientific">Haematobacter massiliensis</name>
    <dbReference type="NCBI Taxonomy" id="195105"/>
    <lineage>
        <taxon>Bacteria</taxon>
        <taxon>Pseudomonadati</taxon>
        <taxon>Pseudomonadota</taxon>
        <taxon>Alphaproteobacteria</taxon>
        <taxon>Rhodobacterales</taxon>
        <taxon>Paracoccaceae</taxon>
        <taxon>Haematobacter</taxon>
    </lineage>
</organism>
<gene>
    <name evidence="2" type="ORF">CN97_11765</name>
</gene>